<dbReference type="EMBL" id="JAFNEN010000296">
    <property type="protein sequence ID" value="KAG8186604.1"/>
    <property type="molecule type" value="Genomic_DNA"/>
</dbReference>
<dbReference type="Proteomes" id="UP000827092">
    <property type="component" value="Unassembled WGS sequence"/>
</dbReference>
<reference evidence="1 2" key="1">
    <citation type="journal article" date="2022" name="Nat. Ecol. Evol.">
        <title>A masculinizing supergene underlies an exaggerated male reproductive morph in a spider.</title>
        <authorList>
            <person name="Hendrickx F."/>
            <person name="De Corte Z."/>
            <person name="Sonet G."/>
            <person name="Van Belleghem S.M."/>
            <person name="Kostlbacher S."/>
            <person name="Vangestel C."/>
        </authorList>
    </citation>
    <scope>NUCLEOTIDE SEQUENCE [LARGE SCALE GENOMIC DNA]</scope>
    <source>
        <strain evidence="1">W744_W776</strain>
    </source>
</reference>
<accession>A0AAV6UR74</accession>
<protein>
    <submittedName>
        <fullName evidence="1">Uncharacterized protein</fullName>
    </submittedName>
</protein>
<keyword evidence="2" id="KW-1185">Reference proteome</keyword>
<proteinExistence type="predicted"/>
<comment type="caution">
    <text evidence="1">The sequence shown here is derived from an EMBL/GenBank/DDBJ whole genome shotgun (WGS) entry which is preliminary data.</text>
</comment>
<gene>
    <name evidence="1" type="ORF">JTE90_019926</name>
</gene>
<evidence type="ECO:0000313" key="1">
    <source>
        <dbReference type="EMBL" id="KAG8186604.1"/>
    </source>
</evidence>
<sequence length="67" mass="7606">MSYLSCYCLSYGFCISGCRILQNMAQNIINSSLWISFLNSMASRAVITTGKEEDILKNPWDALDYKL</sequence>
<evidence type="ECO:0000313" key="2">
    <source>
        <dbReference type="Proteomes" id="UP000827092"/>
    </source>
</evidence>
<dbReference type="AlphaFoldDB" id="A0AAV6UR74"/>
<name>A0AAV6UR74_9ARAC</name>
<organism evidence="1 2">
    <name type="scientific">Oedothorax gibbosus</name>
    <dbReference type="NCBI Taxonomy" id="931172"/>
    <lineage>
        <taxon>Eukaryota</taxon>
        <taxon>Metazoa</taxon>
        <taxon>Ecdysozoa</taxon>
        <taxon>Arthropoda</taxon>
        <taxon>Chelicerata</taxon>
        <taxon>Arachnida</taxon>
        <taxon>Araneae</taxon>
        <taxon>Araneomorphae</taxon>
        <taxon>Entelegynae</taxon>
        <taxon>Araneoidea</taxon>
        <taxon>Linyphiidae</taxon>
        <taxon>Erigoninae</taxon>
        <taxon>Oedothorax</taxon>
    </lineage>
</organism>